<dbReference type="Gene3D" id="2.10.50.10">
    <property type="entry name" value="Tumor Necrosis Factor Receptor, subunit A, domain 2"/>
    <property type="match status" value="1"/>
</dbReference>
<dbReference type="Gene3D" id="1.10.510.10">
    <property type="entry name" value="Transferase(Phosphotransferase) domain 1"/>
    <property type="match status" value="1"/>
</dbReference>
<dbReference type="GO" id="GO:0005524">
    <property type="term" value="F:ATP binding"/>
    <property type="evidence" value="ECO:0007669"/>
    <property type="project" value="UniProtKB-KW"/>
</dbReference>
<dbReference type="EMBL" id="LHPF02000015">
    <property type="protein sequence ID" value="PSC71226.1"/>
    <property type="molecule type" value="Genomic_DNA"/>
</dbReference>
<dbReference type="PROSITE" id="PS00889">
    <property type="entry name" value="CNMP_BINDING_2"/>
    <property type="match status" value="3"/>
</dbReference>
<feature type="domain" description="Cyclic nucleotide-binding" evidence="13">
    <location>
        <begin position="360"/>
        <end position="467"/>
    </location>
</feature>
<organism evidence="15 16">
    <name type="scientific">Micractinium conductrix</name>
    <dbReference type="NCBI Taxonomy" id="554055"/>
    <lineage>
        <taxon>Eukaryota</taxon>
        <taxon>Viridiplantae</taxon>
        <taxon>Chlorophyta</taxon>
        <taxon>core chlorophytes</taxon>
        <taxon>Trebouxiophyceae</taxon>
        <taxon>Chlorellales</taxon>
        <taxon>Chlorellaceae</taxon>
        <taxon>Chlorella clade</taxon>
        <taxon>Micractinium</taxon>
    </lineage>
</organism>
<dbReference type="CDD" id="cd00038">
    <property type="entry name" value="CAP_ED"/>
    <property type="match status" value="4"/>
</dbReference>
<comment type="cofactor">
    <cofactor evidence="1">
        <name>Mg(2+)</name>
        <dbReference type="ChEBI" id="CHEBI:18420"/>
    </cofactor>
</comment>
<keyword evidence="7 15" id="KW-0418">Kinase</keyword>
<dbReference type="OrthoDB" id="63267at2759"/>
<dbReference type="InterPro" id="IPR018490">
    <property type="entry name" value="cNMP-bd_dom_sf"/>
</dbReference>
<feature type="region of interest" description="Disordered" evidence="11">
    <location>
        <begin position="1"/>
        <end position="40"/>
    </location>
</feature>
<name>A0A2P6VAU2_9CHLO</name>
<feature type="domain" description="Cyclic nucleotide-binding" evidence="13">
    <location>
        <begin position="120"/>
        <end position="224"/>
    </location>
</feature>
<dbReference type="SUPFAM" id="SSF51206">
    <property type="entry name" value="cAMP-binding domain-like"/>
    <property type="match status" value="4"/>
</dbReference>
<dbReference type="PANTHER" id="PTHR24353:SF37">
    <property type="entry name" value="CAMP-DEPENDENT PROTEIN KINASE CATALYTIC SUBUNIT PRKX"/>
    <property type="match status" value="1"/>
</dbReference>
<dbReference type="InterPro" id="IPR000719">
    <property type="entry name" value="Prot_kinase_dom"/>
</dbReference>
<dbReference type="PROSITE" id="PS50042">
    <property type="entry name" value="CNMP_BINDING_3"/>
    <property type="match status" value="4"/>
</dbReference>
<dbReference type="SMART" id="SM00100">
    <property type="entry name" value="cNMP"/>
    <property type="match status" value="4"/>
</dbReference>
<dbReference type="SMART" id="SM00220">
    <property type="entry name" value="S_TKc"/>
    <property type="match status" value="1"/>
</dbReference>
<evidence type="ECO:0000256" key="1">
    <source>
        <dbReference type="ARBA" id="ARBA00001946"/>
    </source>
</evidence>
<evidence type="ECO:0000256" key="6">
    <source>
        <dbReference type="ARBA" id="ARBA00022741"/>
    </source>
</evidence>
<evidence type="ECO:0000313" key="16">
    <source>
        <dbReference type="Proteomes" id="UP000239649"/>
    </source>
</evidence>
<dbReference type="GO" id="GO:0015074">
    <property type="term" value="P:DNA integration"/>
    <property type="evidence" value="ECO:0007669"/>
    <property type="project" value="InterPro"/>
</dbReference>
<dbReference type="Pfam" id="PF00665">
    <property type="entry name" value="rve"/>
    <property type="match status" value="1"/>
</dbReference>
<dbReference type="GO" id="GO:0004691">
    <property type="term" value="F:cAMP-dependent protein kinase activity"/>
    <property type="evidence" value="ECO:0007669"/>
    <property type="project" value="TreeGrafter"/>
</dbReference>
<dbReference type="InterPro" id="IPR001584">
    <property type="entry name" value="Integrase_cat-core"/>
</dbReference>
<evidence type="ECO:0000256" key="11">
    <source>
        <dbReference type="SAM" id="MobiDB-lite"/>
    </source>
</evidence>
<sequence length="1799" mass="192653">MGNCLATPHEAAPLRGGGGGGAAPSFTAAAPPLPASPAKTAPQQAQPIVVGAGVGSAAAAGVAAVPQTSRPDAVKLHQMKKRIAVAAEAITSAADIEVPVVPKTEYAERLIAKAIEGNLLFEQLSIPAKQAIVRSMTPQPMRAGDVIIRQGDPDAHRFYVLERGAADVFLFREEWGEERWVHTYQPGSGFGELALLYSAPRAATVKASADGKLWVMERRVYAAIKRSDQEQIAAEKRAIVERVPLLAVLAPEHKSVVADALELVEFQAGQKVFRQGEAGDRFYVIREGTVVLTQDGVETERLGEGAFFGEKALINDEPRATSALADAYVACYTLGRKAFNELLGPIESVWRYDTLRKVPILCNLSEQQLFRLAGCMTNREFFAGQAVFRKGDPGDTFYVVEEGTFSITDGGGKELARCGRGQCFGELALLKNEARAASVNAATAAKALLCTRADFDAHLGSLAEIRNLWRFEALCKVPLLTPLTSQQRLQLCTAFEALRAHAGQPVVTAGDPGDTFFIIEEGSCTVEGEEGQELGVLGPTAYFGERSLLFNEPRAATVRASTDMSLLALGREDFTRLLGPLQHLLESQAATYATPSSKIAKHIKLDDLKHVAVLGSGAFGRVTLVQYEGRFHALKTLSKAHVVATGLQEHIKRERALMAEMSCSFLVDLAAAFQDSSNLYMVMELVQGGEFFTYLQARETPLSEDEARFYAGCVILGLEYMHDRGVAWRDLKPENLLIDTQGYLKITDFGFAKRIPQNGKTYTLCGTPEYLAPELVTQSGHSKAVDWWAVGVLLFEMVAGYPPFYQEDRVAMFRAICSADFKFPTHFSKELRDLVRRFLVRATSRRIGCLAGGTAEVKQHPWFRNFDWGALAQRRMRAPYVPKARSRCTYFTISIGGGTNNCDVTVQAIGDMGNARVPSTWSTYDAGTQPTTPAACPTGAGAAVTGNTQGSLTAKIEEALESYVYSGNVVLPASVTFPSAGLAQISTATTAGFALSGTLTYAITAAYAAAATDIGDPFVVELSTCDDGSNGLTDGADCVSAPNPPTVTCPAGRRVVTVGSIYACAYCEAGSYCTAGVMAPTKCGAGTFNDLIGQAAVGSCQSCLRGYYSAAPGGYSECLPCGVDEYSDVEGASSCSTCPANSNAHWPGSSHCLRCVAGVPRCVAGWDPVAGATCSDSGTASAGNHVVTISDATNTGQLKTCSSLPASISSPKVFDTCQLEGSTDFAVEVDATCTVTIYPTRDTTCAEPNRTPSPTFWNGMKVTAYYVRTDSLATKVASGSRYQLAIDSPTLNDAKVRYWATTTEYANAIAVSGTQYCDTGSGFVGYSEGTVTVTGQGPVARAALTPIACPAGSYSGPTAGCTACPLGYYCDGDATKQTCGTNLSGTIGKIQPYYGQIASTACTNCYEGRMDVQLVSVASNADADQDWARRCLPAFRINVAASCDITLESTVDVSNVKVPDIWSTKQSAYPDAARAASQPRTPNSCPSLGQGQAYTPGAFTPAGIAATVETALKEWVYADISIPLSATFAWSGSAAGVALPKELSNRLLRQFHLEKTIDGKEVLLRSVSRNDELGIAVSRKVLVVAAEEVPAFFAKHHGIQGQGWNSPARLFHHLHHAVPTQLMPAPGGQPRLVHGAEGFTVETAKAWCTECPVRADMAAKKPAEKRVVHPIVAIMTLMHLAADLIDLGAGRDERYRYVLVVIDVFSRYCWLYPLASKTTIGVARHLYFQFMRTQVPAKLQTDNGLEFCGKEVKELCELFNVRHAKSMPGHPETNGCVERKNRELKNKIRALLMACPLFE</sequence>
<evidence type="ECO:0000256" key="10">
    <source>
        <dbReference type="ARBA" id="ARBA00024113"/>
    </source>
</evidence>
<dbReference type="Pfam" id="PF00027">
    <property type="entry name" value="cNMP_binding"/>
    <property type="match status" value="4"/>
</dbReference>
<dbReference type="GO" id="GO:0046872">
    <property type="term" value="F:metal ion binding"/>
    <property type="evidence" value="ECO:0007669"/>
    <property type="project" value="UniProtKB-KW"/>
</dbReference>
<feature type="compositionally biased region" description="Low complexity" evidence="11">
    <location>
        <begin position="23"/>
        <end position="40"/>
    </location>
</feature>
<dbReference type="GO" id="GO:0005952">
    <property type="term" value="C:cAMP-dependent protein kinase complex"/>
    <property type="evidence" value="ECO:0007669"/>
    <property type="project" value="TreeGrafter"/>
</dbReference>
<evidence type="ECO:0000259" key="14">
    <source>
        <dbReference type="PROSITE" id="PS50994"/>
    </source>
</evidence>
<dbReference type="InterPro" id="IPR000595">
    <property type="entry name" value="cNMP-bd_dom"/>
</dbReference>
<protein>
    <recommendedName>
        <fullName evidence="10">cGMP-dependent protein kinase</fullName>
    </recommendedName>
</protein>
<feature type="domain" description="Protein kinase" evidence="12">
    <location>
        <begin position="608"/>
        <end position="863"/>
    </location>
</feature>
<dbReference type="Gene3D" id="3.30.420.10">
    <property type="entry name" value="Ribonuclease H-like superfamily/Ribonuclease H"/>
    <property type="match status" value="1"/>
</dbReference>
<dbReference type="Proteomes" id="UP000239649">
    <property type="component" value="Unassembled WGS sequence"/>
</dbReference>
<feature type="domain" description="Cyclic nucleotide-binding" evidence="13">
    <location>
        <begin position="245"/>
        <end position="345"/>
    </location>
</feature>
<dbReference type="InterPro" id="IPR011009">
    <property type="entry name" value="Kinase-like_dom_sf"/>
</dbReference>
<evidence type="ECO:0000256" key="4">
    <source>
        <dbReference type="ARBA" id="ARBA00022679"/>
    </source>
</evidence>
<keyword evidence="8" id="KW-0067">ATP-binding</keyword>
<evidence type="ECO:0000313" key="15">
    <source>
        <dbReference type="EMBL" id="PSC71226.1"/>
    </source>
</evidence>
<feature type="domain" description="Integrase catalytic" evidence="14">
    <location>
        <begin position="1666"/>
        <end position="1799"/>
    </location>
</feature>
<reference evidence="15 16" key="1">
    <citation type="journal article" date="2018" name="Plant J.">
        <title>Genome sequences of Chlorella sorokiniana UTEX 1602 and Micractinium conductrix SAG 241.80: implications to maltose excretion by a green alga.</title>
        <authorList>
            <person name="Arriola M.B."/>
            <person name="Velmurugan N."/>
            <person name="Zhang Y."/>
            <person name="Plunkett M.H."/>
            <person name="Hondzo H."/>
            <person name="Barney B.M."/>
        </authorList>
    </citation>
    <scope>NUCLEOTIDE SEQUENCE [LARGE SCALE GENOMIC DNA]</scope>
    <source>
        <strain evidence="15 16">SAG 241.80</strain>
    </source>
</reference>
<evidence type="ECO:0000259" key="13">
    <source>
        <dbReference type="PROSITE" id="PS50042"/>
    </source>
</evidence>
<evidence type="ECO:0000256" key="5">
    <source>
        <dbReference type="ARBA" id="ARBA00022723"/>
    </source>
</evidence>
<dbReference type="Pfam" id="PF00069">
    <property type="entry name" value="Pkinase"/>
    <property type="match status" value="1"/>
</dbReference>
<keyword evidence="5" id="KW-0479">Metal-binding</keyword>
<keyword evidence="4" id="KW-0808">Transferase</keyword>
<evidence type="ECO:0000259" key="12">
    <source>
        <dbReference type="PROSITE" id="PS50011"/>
    </source>
</evidence>
<dbReference type="InterPro" id="IPR018488">
    <property type="entry name" value="cNMP-bd_CS"/>
</dbReference>
<keyword evidence="2" id="KW-0963">Cytoplasm</keyword>
<dbReference type="SMART" id="SM01411">
    <property type="entry name" value="Ephrin_rec_like"/>
    <property type="match status" value="3"/>
</dbReference>
<dbReference type="SUPFAM" id="SSF53098">
    <property type="entry name" value="Ribonuclease H-like"/>
    <property type="match status" value="1"/>
</dbReference>
<dbReference type="Gene3D" id="3.30.200.20">
    <property type="entry name" value="Phosphorylase Kinase, domain 1"/>
    <property type="match status" value="1"/>
</dbReference>
<keyword evidence="6" id="KW-0547">Nucleotide-binding</keyword>
<evidence type="ECO:0000256" key="7">
    <source>
        <dbReference type="ARBA" id="ARBA00022777"/>
    </source>
</evidence>
<proteinExistence type="predicted"/>
<evidence type="ECO:0000256" key="9">
    <source>
        <dbReference type="ARBA" id="ARBA00022842"/>
    </source>
</evidence>
<evidence type="ECO:0000256" key="3">
    <source>
        <dbReference type="ARBA" id="ARBA00022527"/>
    </source>
</evidence>
<accession>A0A2P6VAU2</accession>
<dbReference type="PROSITE" id="PS50994">
    <property type="entry name" value="INTEGRASE"/>
    <property type="match status" value="1"/>
</dbReference>
<feature type="domain" description="Cyclic nucleotide-binding" evidence="13">
    <location>
        <begin position="479"/>
        <end position="595"/>
    </location>
</feature>
<dbReference type="PRINTS" id="PR00103">
    <property type="entry name" value="CAMPKINASE"/>
</dbReference>
<keyword evidence="3" id="KW-0723">Serine/threonine-protein kinase</keyword>
<dbReference type="PANTHER" id="PTHR24353">
    <property type="entry name" value="CYCLIC NUCLEOTIDE-DEPENDENT PROTEIN KINASE"/>
    <property type="match status" value="1"/>
</dbReference>
<dbReference type="InterPro" id="IPR014710">
    <property type="entry name" value="RmlC-like_jellyroll"/>
</dbReference>
<dbReference type="InterPro" id="IPR012337">
    <property type="entry name" value="RNaseH-like_sf"/>
</dbReference>
<dbReference type="FunFam" id="1.10.510.10:FF:000005">
    <property type="entry name" value="cAMP-dependent protein kinase catalytic subunit alpha"/>
    <property type="match status" value="1"/>
</dbReference>
<keyword evidence="16" id="KW-1185">Reference proteome</keyword>
<evidence type="ECO:0000256" key="8">
    <source>
        <dbReference type="ARBA" id="ARBA00022840"/>
    </source>
</evidence>
<dbReference type="Gene3D" id="2.60.120.10">
    <property type="entry name" value="Jelly Rolls"/>
    <property type="match status" value="4"/>
</dbReference>
<dbReference type="SUPFAM" id="SSF56112">
    <property type="entry name" value="Protein kinase-like (PK-like)"/>
    <property type="match status" value="1"/>
</dbReference>
<dbReference type="PROSITE" id="PS50011">
    <property type="entry name" value="PROTEIN_KINASE_DOM"/>
    <property type="match status" value="1"/>
</dbReference>
<keyword evidence="9" id="KW-0460">Magnesium</keyword>
<comment type="caution">
    <text evidence="15">The sequence shown here is derived from an EMBL/GenBank/DDBJ whole genome shotgun (WGS) entry which is preliminary data.</text>
</comment>
<dbReference type="InterPro" id="IPR036397">
    <property type="entry name" value="RNaseH_sf"/>
</dbReference>
<gene>
    <name evidence="15" type="ORF">C2E20_5231</name>
</gene>
<evidence type="ECO:0000256" key="2">
    <source>
        <dbReference type="ARBA" id="ARBA00022490"/>
    </source>
</evidence>
<dbReference type="PROSITE" id="PS00888">
    <property type="entry name" value="CNMP_BINDING_1"/>
    <property type="match status" value="1"/>
</dbReference>
<dbReference type="GO" id="GO:0003676">
    <property type="term" value="F:nucleic acid binding"/>
    <property type="evidence" value="ECO:0007669"/>
    <property type="project" value="InterPro"/>
</dbReference>
<dbReference type="STRING" id="554055.A0A2P6VAU2"/>